<dbReference type="AlphaFoldDB" id="A0AAD6H3U6"/>
<comment type="caution">
    <text evidence="1">The sequence shown here is derived from an EMBL/GenBank/DDBJ whole genome shotgun (WGS) entry which is preliminary data.</text>
</comment>
<protein>
    <submittedName>
        <fullName evidence="1">Uncharacterized protein</fullName>
    </submittedName>
</protein>
<keyword evidence="2" id="KW-1185">Reference proteome</keyword>
<accession>A0AAD6H3U6</accession>
<dbReference type="EMBL" id="JAQJAC010000001">
    <property type="protein sequence ID" value="KAJ5600705.1"/>
    <property type="molecule type" value="Genomic_DNA"/>
</dbReference>
<dbReference type="Proteomes" id="UP001216150">
    <property type="component" value="Unassembled WGS sequence"/>
</dbReference>
<evidence type="ECO:0000313" key="1">
    <source>
        <dbReference type="EMBL" id="KAJ5600705.1"/>
    </source>
</evidence>
<sequence>MAIAAQEQVNELLHDDVPDNGHMLSISIYVGEDTSTHEEKLFGTHERAFFYQGQPDYSSIISTELSGQTIEKSSSIRDDQGQMLLMTSTHGFVGDHLRGIVREHLHQRLNMIDLEYHP</sequence>
<evidence type="ECO:0000313" key="2">
    <source>
        <dbReference type="Proteomes" id="UP001216150"/>
    </source>
</evidence>
<gene>
    <name evidence="1" type="ORF">N7450_001772</name>
</gene>
<reference evidence="1 2" key="1">
    <citation type="journal article" date="2023" name="IMA Fungus">
        <title>Comparative genomic study of the Penicillium genus elucidates a diverse pangenome and 15 lateral gene transfer events.</title>
        <authorList>
            <person name="Petersen C."/>
            <person name="Sorensen T."/>
            <person name="Nielsen M.R."/>
            <person name="Sondergaard T.E."/>
            <person name="Sorensen J.L."/>
            <person name="Fitzpatrick D.A."/>
            <person name="Frisvad J.C."/>
            <person name="Nielsen K.L."/>
        </authorList>
    </citation>
    <scope>NUCLEOTIDE SEQUENCE [LARGE SCALE GENOMIC DNA]</scope>
    <source>
        <strain evidence="1 2">IBT 29057</strain>
    </source>
</reference>
<proteinExistence type="predicted"/>
<organism evidence="1 2">
    <name type="scientific">Penicillium hetheringtonii</name>
    <dbReference type="NCBI Taxonomy" id="911720"/>
    <lineage>
        <taxon>Eukaryota</taxon>
        <taxon>Fungi</taxon>
        <taxon>Dikarya</taxon>
        <taxon>Ascomycota</taxon>
        <taxon>Pezizomycotina</taxon>
        <taxon>Eurotiomycetes</taxon>
        <taxon>Eurotiomycetidae</taxon>
        <taxon>Eurotiales</taxon>
        <taxon>Aspergillaceae</taxon>
        <taxon>Penicillium</taxon>
    </lineage>
</organism>
<name>A0AAD6H3U6_9EURO</name>